<sequence length="120" mass="13325">MTRCGTPWLDAPEVIRGARYSEKVDVYSFGIVMWEVVTRRRPFADRGFADVALAVLDGMRPTIPTACPPDLADLMAACWDADPDARPSMGEVVSRLDAIALAMNHRDTPSLRPDIERGFF</sequence>
<dbReference type="InterPro" id="IPR000719">
    <property type="entry name" value="Prot_kinase_dom"/>
</dbReference>
<dbReference type="PROSITE" id="PS50011">
    <property type="entry name" value="PROTEIN_KINASE_DOM"/>
    <property type="match status" value="1"/>
</dbReference>
<keyword evidence="1" id="KW-0723">Serine/threonine-protein kinase</keyword>
<dbReference type="GO" id="GO:0004674">
    <property type="term" value="F:protein serine/threonine kinase activity"/>
    <property type="evidence" value="ECO:0007669"/>
    <property type="project" value="UniProtKB-KW"/>
</dbReference>
<dbReference type="SUPFAM" id="SSF56112">
    <property type="entry name" value="Protein kinase-like (PK-like)"/>
    <property type="match status" value="1"/>
</dbReference>
<dbReference type="Pfam" id="PF07714">
    <property type="entry name" value="PK_Tyr_Ser-Thr"/>
    <property type="match status" value="1"/>
</dbReference>
<name>A0A0B5J565_9VIRU</name>
<dbReference type="GO" id="GO:0005524">
    <property type="term" value="F:ATP binding"/>
    <property type="evidence" value="ECO:0007669"/>
    <property type="project" value="UniProtKB-KW"/>
</dbReference>
<feature type="domain" description="Protein kinase" evidence="6">
    <location>
        <begin position="1"/>
        <end position="99"/>
    </location>
</feature>
<dbReference type="Gene3D" id="1.10.510.10">
    <property type="entry name" value="Transferase(Phosphotransferase) domain 1"/>
    <property type="match status" value="1"/>
</dbReference>
<evidence type="ECO:0000256" key="5">
    <source>
        <dbReference type="ARBA" id="ARBA00022840"/>
    </source>
</evidence>
<keyword evidence="2" id="KW-0808">Transferase</keyword>
<organism evidence="7 8">
    <name type="scientific">Pandoravirus inopinatum</name>
    <dbReference type="NCBI Taxonomy" id="1605721"/>
    <lineage>
        <taxon>Viruses</taxon>
        <taxon>Pandoravirus</taxon>
    </lineage>
</organism>
<dbReference type="GO" id="GO:0006955">
    <property type="term" value="P:immune response"/>
    <property type="evidence" value="ECO:0007669"/>
    <property type="project" value="TreeGrafter"/>
</dbReference>
<dbReference type="PANTHER" id="PTHR46716:SF1">
    <property type="entry name" value="MITOGEN-ACTIVATED PROTEIN KINASE KINASE KINASE 7"/>
    <property type="match status" value="1"/>
</dbReference>
<evidence type="ECO:0000259" key="6">
    <source>
        <dbReference type="PROSITE" id="PS50011"/>
    </source>
</evidence>
<reference evidence="7 8" key="1">
    <citation type="journal article" date="2015" name="Parasitol. Res.">
        <title>Viruses in close associations with free-living amoebae.</title>
        <authorList>
            <person name="Scheid P."/>
        </authorList>
    </citation>
    <scope>NUCLEOTIDE SEQUENCE [LARGE SCALE GENOMIC DNA]</scope>
    <source>
        <strain evidence="7">KlaHel</strain>
    </source>
</reference>
<evidence type="ECO:0000256" key="4">
    <source>
        <dbReference type="ARBA" id="ARBA00022777"/>
    </source>
</evidence>
<dbReference type="PANTHER" id="PTHR46716">
    <property type="entry name" value="MITOGEN-ACTIVATED PROTEIN KINASE KINASE KINASE 7"/>
    <property type="match status" value="1"/>
</dbReference>
<dbReference type="OrthoDB" id="8955at10239"/>
<protein>
    <submittedName>
        <fullName evidence="7">Ser/thr kinase</fullName>
    </submittedName>
</protein>
<dbReference type="KEGG" id="vg:23461677"/>
<proteinExistence type="predicted"/>
<evidence type="ECO:0000256" key="1">
    <source>
        <dbReference type="ARBA" id="ARBA00022527"/>
    </source>
</evidence>
<evidence type="ECO:0000313" key="8">
    <source>
        <dbReference type="Proteomes" id="UP000202511"/>
    </source>
</evidence>
<dbReference type="Proteomes" id="UP000202511">
    <property type="component" value="Segment"/>
</dbReference>
<dbReference type="EMBL" id="KP136319">
    <property type="protein sequence ID" value="AJF96760.1"/>
    <property type="molecule type" value="Genomic_DNA"/>
</dbReference>
<keyword evidence="3" id="KW-0547">Nucleotide-binding</keyword>
<keyword evidence="5" id="KW-0067">ATP-binding</keyword>
<evidence type="ECO:0000256" key="2">
    <source>
        <dbReference type="ARBA" id="ARBA00022679"/>
    </source>
</evidence>
<keyword evidence="4 7" id="KW-0418">Kinase</keyword>
<evidence type="ECO:0000256" key="3">
    <source>
        <dbReference type="ARBA" id="ARBA00022741"/>
    </source>
</evidence>
<accession>A0A0B5J565</accession>
<evidence type="ECO:0000313" key="7">
    <source>
        <dbReference type="EMBL" id="AJF96760.1"/>
    </source>
</evidence>
<dbReference type="RefSeq" id="YP_009118995.1">
    <property type="nucleotide sequence ID" value="NC_026440.1"/>
</dbReference>
<dbReference type="InterPro" id="IPR011009">
    <property type="entry name" value="Kinase-like_dom_sf"/>
</dbReference>
<dbReference type="InterPro" id="IPR001245">
    <property type="entry name" value="Ser-Thr/Tyr_kinase_cat_dom"/>
</dbReference>
<dbReference type="GeneID" id="23461677"/>